<organism evidence="1">
    <name type="scientific">Rhizophora mucronata</name>
    <name type="common">Asiatic mangrove</name>
    <dbReference type="NCBI Taxonomy" id="61149"/>
    <lineage>
        <taxon>Eukaryota</taxon>
        <taxon>Viridiplantae</taxon>
        <taxon>Streptophyta</taxon>
        <taxon>Embryophyta</taxon>
        <taxon>Tracheophyta</taxon>
        <taxon>Spermatophyta</taxon>
        <taxon>Magnoliopsida</taxon>
        <taxon>eudicotyledons</taxon>
        <taxon>Gunneridae</taxon>
        <taxon>Pentapetalae</taxon>
        <taxon>rosids</taxon>
        <taxon>fabids</taxon>
        <taxon>Malpighiales</taxon>
        <taxon>Rhizophoraceae</taxon>
        <taxon>Rhizophora</taxon>
    </lineage>
</organism>
<reference evidence="1" key="1">
    <citation type="submission" date="2018-02" db="EMBL/GenBank/DDBJ databases">
        <title>Rhizophora mucronata_Transcriptome.</title>
        <authorList>
            <person name="Meera S.P."/>
            <person name="Sreeshan A."/>
            <person name="Augustine A."/>
        </authorList>
    </citation>
    <scope>NUCLEOTIDE SEQUENCE</scope>
    <source>
        <tissue evidence="1">Leaf</tissue>
    </source>
</reference>
<sequence length="61" mass="6764">MDPSNKRPPFLNERPTMIGAHQGVRQTLLLGATVSALKNRMAIGFNFCDGVVELIIITSHW</sequence>
<evidence type="ECO:0000313" key="1">
    <source>
        <dbReference type="EMBL" id="MBX15389.1"/>
    </source>
</evidence>
<name>A0A2P2LBP2_RHIMU</name>
<dbReference type="AlphaFoldDB" id="A0A2P2LBP2"/>
<protein>
    <submittedName>
        <fullName evidence="1">Uncharacterized protein</fullName>
    </submittedName>
</protein>
<accession>A0A2P2LBP2</accession>
<proteinExistence type="predicted"/>
<dbReference type="EMBL" id="GGEC01034910">
    <property type="protein sequence ID" value="MBX15394.1"/>
    <property type="molecule type" value="Transcribed_RNA"/>
</dbReference>
<dbReference type="EMBL" id="GGEC01034905">
    <property type="protein sequence ID" value="MBX15389.1"/>
    <property type="molecule type" value="Transcribed_RNA"/>
</dbReference>